<organism evidence="2 3">
    <name type="scientific">Potamilus streckersoni</name>
    <dbReference type="NCBI Taxonomy" id="2493646"/>
    <lineage>
        <taxon>Eukaryota</taxon>
        <taxon>Metazoa</taxon>
        <taxon>Spiralia</taxon>
        <taxon>Lophotrochozoa</taxon>
        <taxon>Mollusca</taxon>
        <taxon>Bivalvia</taxon>
        <taxon>Autobranchia</taxon>
        <taxon>Heteroconchia</taxon>
        <taxon>Palaeoheterodonta</taxon>
        <taxon>Unionida</taxon>
        <taxon>Unionoidea</taxon>
        <taxon>Unionidae</taxon>
        <taxon>Ambleminae</taxon>
        <taxon>Lampsilini</taxon>
        <taxon>Potamilus</taxon>
    </lineage>
</organism>
<name>A0AAE0TBS2_9BIVA</name>
<dbReference type="AlphaFoldDB" id="A0AAE0TBS2"/>
<gene>
    <name evidence="2" type="ORF">CHS0354_018536</name>
</gene>
<dbReference type="EMBL" id="JAEAOA010001141">
    <property type="protein sequence ID" value="KAK3606940.1"/>
    <property type="molecule type" value="Genomic_DNA"/>
</dbReference>
<comment type="caution">
    <text evidence="2">The sequence shown here is derived from an EMBL/GenBank/DDBJ whole genome shotgun (WGS) entry which is preliminary data.</text>
</comment>
<evidence type="ECO:0000313" key="3">
    <source>
        <dbReference type="Proteomes" id="UP001195483"/>
    </source>
</evidence>
<sequence>MSVPLGKPAFSVTLVHDRTIPTGSEGDTSSSGGSPQARTKRLRDREGIQPDKAEKPPAGPPGICQLYNAPDFIIDIPPDFRKPADRKNE</sequence>
<feature type="region of interest" description="Disordered" evidence="1">
    <location>
        <begin position="1"/>
        <end position="64"/>
    </location>
</feature>
<dbReference type="Proteomes" id="UP001195483">
    <property type="component" value="Unassembled WGS sequence"/>
</dbReference>
<reference evidence="2" key="1">
    <citation type="journal article" date="2021" name="Genome Biol. Evol.">
        <title>A High-Quality Reference Genome for a Parasitic Bivalve with Doubly Uniparental Inheritance (Bivalvia: Unionida).</title>
        <authorList>
            <person name="Smith C.H."/>
        </authorList>
    </citation>
    <scope>NUCLEOTIDE SEQUENCE</scope>
    <source>
        <strain evidence="2">CHS0354</strain>
    </source>
</reference>
<accession>A0AAE0TBS2</accession>
<feature type="compositionally biased region" description="Basic and acidic residues" evidence="1">
    <location>
        <begin position="43"/>
        <end position="55"/>
    </location>
</feature>
<evidence type="ECO:0000256" key="1">
    <source>
        <dbReference type="SAM" id="MobiDB-lite"/>
    </source>
</evidence>
<reference evidence="2" key="2">
    <citation type="journal article" date="2021" name="Genome Biol. Evol.">
        <title>Developing a high-quality reference genome for a parasitic bivalve with doubly uniparental inheritance (Bivalvia: Unionida).</title>
        <authorList>
            <person name="Smith C.H."/>
        </authorList>
    </citation>
    <scope>NUCLEOTIDE SEQUENCE</scope>
    <source>
        <strain evidence="2">CHS0354</strain>
        <tissue evidence="2">Mantle</tissue>
    </source>
</reference>
<evidence type="ECO:0000313" key="2">
    <source>
        <dbReference type="EMBL" id="KAK3606940.1"/>
    </source>
</evidence>
<protein>
    <submittedName>
        <fullName evidence="2">Uncharacterized protein</fullName>
    </submittedName>
</protein>
<keyword evidence="3" id="KW-1185">Reference proteome</keyword>
<reference evidence="2" key="3">
    <citation type="submission" date="2023-05" db="EMBL/GenBank/DDBJ databases">
        <authorList>
            <person name="Smith C.H."/>
        </authorList>
    </citation>
    <scope>NUCLEOTIDE SEQUENCE</scope>
    <source>
        <strain evidence="2">CHS0354</strain>
        <tissue evidence="2">Mantle</tissue>
    </source>
</reference>
<proteinExistence type="predicted"/>
<feature type="compositionally biased region" description="Low complexity" evidence="1">
    <location>
        <begin position="22"/>
        <end position="34"/>
    </location>
</feature>